<dbReference type="EMBL" id="CAFBOL010000182">
    <property type="protein sequence ID" value="CAB5022148.1"/>
    <property type="molecule type" value="Genomic_DNA"/>
</dbReference>
<dbReference type="AlphaFoldDB" id="A0A6J7A3H1"/>
<evidence type="ECO:0000313" key="5">
    <source>
        <dbReference type="EMBL" id="CAB4365285.1"/>
    </source>
</evidence>
<evidence type="ECO:0000256" key="3">
    <source>
        <dbReference type="ARBA" id="ARBA00023163"/>
    </source>
</evidence>
<dbReference type="GO" id="GO:0003700">
    <property type="term" value="F:DNA-binding transcription factor activity"/>
    <property type="evidence" value="ECO:0007669"/>
    <property type="project" value="TreeGrafter"/>
</dbReference>
<dbReference type="EMBL" id="CAESGF010000027">
    <property type="protein sequence ID" value="CAB4365285.1"/>
    <property type="molecule type" value="Genomic_DNA"/>
</dbReference>
<evidence type="ECO:0000313" key="6">
    <source>
        <dbReference type="EMBL" id="CAB4744633.1"/>
    </source>
</evidence>
<evidence type="ECO:0000313" key="8">
    <source>
        <dbReference type="EMBL" id="CAB4951491.1"/>
    </source>
</evidence>
<dbReference type="PANTHER" id="PTHR30055:SF234">
    <property type="entry name" value="HTH-TYPE TRANSCRIPTIONAL REGULATOR BETI"/>
    <property type="match status" value="1"/>
</dbReference>
<dbReference type="InterPro" id="IPR009057">
    <property type="entry name" value="Homeodomain-like_sf"/>
</dbReference>
<name>A0A6J7A3H1_9ZZZZ</name>
<evidence type="ECO:0000313" key="7">
    <source>
        <dbReference type="EMBL" id="CAB4827435.1"/>
    </source>
</evidence>
<dbReference type="EMBL" id="CAEZYF010000031">
    <property type="protein sequence ID" value="CAB4744633.1"/>
    <property type="molecule type" value="Genomic_DNA"/>
</dbReference>
<dbReference type="InterPro" id="IPR050109">
    <property type="entry name" value="HTH-type_TetR-like_transc_reg"/>
</dbReference>
<protein>
    <submittedName>
        <fullName evidence="7">Unannotated protein</fullName>
    </submittedName>
</protein>
<proteinExistence type="predicted"/>
<dbReference type="InterPro" id="IPR049484">
    <property type="entry name" value="Rv0078-like_C"/>
</dbReference>
<dbReference type="SUPFAM" id="SSF46689">
    <property type="entry name" value="Homeodomain-like"/>
    <property type="match status" value="1"/>
</dbReference>
<dbReference type="PANTHER" id="PTHR30055">
    <property type="entry name" value="HTH-TYPE TRANSCRIPTIONAL REGULATOR RUTR"/>
    <property type="match status" value="1"/>
</dbReference>
<evidence type="ECO:0000256" key="1">
    <source>
        <dbReference type="ARBA" id="ARBA00023015"/>
    </source>
</evidence>
<organism evidence="7">
    <name type="scientific">freshwater metagenome</name>
    <dbReference type="NCBI Taxonomy" id="449393"/>
    <lineage>
        <taxon>unclassified sequences</taxon>
        <taxon>metagenomes</taxon>
        <taxon>ecological metagenomes</taxon>
    </lineage>
</organism>
<evidence type="ECO:0000259" key="4">
    <source>
        <dbReference type="PROSITE" id="PS50977"/>
    </source>
</evidence>
<gene>
    <name evidence="6" type="ORF">UFOPK2656_03150</name>
    <name evidence="7" type="ORF">UFOPK3099_01785</name>
    <name evidence="8" type="ORF">UFOPK3651_02883</name>
    <name evidence="9" type="ORF">UFOPK3931_03426</name>
    <name evidence="5" type="ORF">UFOPK4189_03030</name>
</gene>
<accession>A0A6J7A3H1</accession>
<evidence type="ECO:0000256" key="2">
    <source>
        <dbReference type="ARBA" id="ARBA00023125"/>
    </source>
</evidence>
<dbReference type="GO" id="GO:0000976">
    <property type="term" value="F:transcription cis-regulatory region binding"/>
    <property type="evidence" value="ECO:0007669"/>
    <property type="project" value="TreeGrafter"/>
</dbReference>
<keyword evidence="3" id="KW-0804">Transcription</keyword>
<evidence type="ECO:0000313" key="9">
    <source>
        <dbReference type="EMBL" id="CAB5022148.1"/>
    </source>
</evidence>
<sequence>MSTSQPRSRQVAERAEATRAALISVARRLFVEKGYFDTGTEEIVQEAAVTRGALYHHFADKKALFLAVFEAVEDDLLANAGGIDAPDSFTRLRNGLIGFLDASLTTEVQRVLLIDGPAVLGWPEWRALEAKYGLGAIRALLTAAIVEGSMRDQPIDALAHILLASVDEAALFIANAADPHVARDLAVSAMDSLLGGLSRTA</sequence>
<dbReference type="Pfam" id="PF00440">
    <property type="entry name" value="TetR_N"/>
    <property type="match status" value="1"/>
</dbReference>
<dbReference type="PRINTS" id="PR00455">
    <property type="entry name" value="HTHTETR"/>
</dbReference>
<dbReference type="Gene3D" id="1.10.357.10">
    <property type="entry name" value="Tetracycline Repressor, domain 2"/>
    <property type="match status" value="1"/>
</dbReference>
<feature type="domain" description="HTH tetR-type" evidence="4">
    <location>
        <begin position="16"/>
        <end position="76"/>
    </location>
</feature>
<dbReference type="EMBL" id="CAFBMT010000023">
    <property type="protein sequence ID" value="CAB4951491.1"/>
    <property type="molecule type" value="Genomic_DNA"/>
</dbReference>
<dbReference type="Pfam" id="PF21351">
    <property type="entry name" value="TetR_C_41"/>
    <property type="match status" value="1"/>
</dbReference>
<reference evidence="7" key="1">
    <citation type="submission" date="2020-05" db="EMBL/GenBank/DDBJ databases">
        <authorList>
            <person name="Chiriac C."/>
            <person name="Salcher M."/>
            <person name="Ghai R."/>
            <person name="Kavagutti S V."/>
        </authorList>
    </citation>
    <scope>NUCLEOTIDE SEQUENCE</scope>
</reference>
<dbReference type="EMBL" id="CAFAAV010000145">
    <property type="protein sequence ID" value="CAB4827435.1"/>
    <property type="molecule type" value="Genomic_DNA"/>
</dbReference>
<keyword evidence="2" id="KW-0238">DNA-binding</keyword>
<dbReference type="InterPro" id="IPR001647">
    <property type="entry name" value="HTH_TetR"/>
</dbReference>
<keyword evidence="1" id="KW-0805">Transcription regulation</keyword>
<dbReference type="PROSITE" id="PS50977">
    <property type="entry name" value="HTH_TETR_2"/>
    <property type="match status" value="1"/>
</dbReference>